<evidence type="ECO:0000256" key="2">
    <source>
        <dbReference type="ARBA" id="ARBA00022737"/>
    </source>
</evidence>
<dbReference type="Proteomes" id="UP000623129">
    <property type="component" value="Unassembled WGS sequence"/>
</dbReference>
<dbReference type="GO" id="GO:0016301">
    <property type="term" value="F:kinase activity"/>
    <property type="evidence" value="ECO:0007669"/>
    <property type="project" value="UniProtKB-KW"/>
</dbReference>
<dbReference type="InterPro" id="IPR011009">
    <property type="entry name" value="Kinase-like_dom_sf"/>
</dbReference>
<organism evidence="7 8">
    <name type="scientific">Carex littledalei</name>
    <dbReference type="NCBI Taxonomy" id="544730"/>
    <lineage>
        <taxon>Eukaryota</taxon>
        <taxon>Viridiplantae</taxon>
        <taxon>Streptophyta</taxon>
        <taxon>Embryophyta</taxon>
        <taxon>Tracheophyta</taxon>
        <taxon>Spermatophyta</taxon>
        <taxon>Magnoliopsida</taxon>
        <taxon>Liliopsida</taxon>
        <taxon>Poales</taxon>
        <taxon>Cyperaceae</taxon>
        <taxon>Cyperoideae</taxon>
        <taxon>Cariceae</taxon>
        <taxon>Carex</taxon>
        <taxon>Carex subgen. Euthyceras</taxon>
    </lineage>
</organism>
<feature type="chain" id="PRO_5033009705" evidence="5">
    <location>
        <begin position="26"/>
        <end position="431"/>
    </location>
</feature>
<dbReference type="AlphaFoldDB" id="A0A833QEP4"/>
<dbReference type="Pfam" id="PF01657">
    <property type="entry name" value="Stress-antifung"/>
    <property type="match status" value="2"/>
</dbReference>
<protein>
    <submittedName>
        <fullName evidence="7">Cysteine-rich receptor-like protein kinase 25</fullName>
    </submittedName>
</protein>
<evidence type="ECO:0000256" key="4">
    <source>
        <dbReference type="SAM" id="Phobius"/>
    </source>
</evidence>
<feature type="domain" description="Gnk2-homologous" evidence="6">
    <location>
        <begin position="139"/>
        <end position="245"/>
    </location>
</feature>
<dbReference type="PANTHER" id="PTHR32099:SF42">
    <property type="entry name" value="CYSTEINE-RICH RECEPTOR-LIKE PROTEIN KINASE 9-RELATED"/>
    <property type="match status" value="1"/>
</dbReference>
<keyword evidence="1 5" id="KW-0732">Signal</keyword>
<feature type="compositionally biased region" description="Polar residues" evidence="3">
    <location>
        <begin position="422"/>
        <end position="431"/>
    </location>
</feature>
<dbReference type="EMBL" id="SWLB01000020">
    <property type="protein sequence ID" value="KAF3325345.1"/>
    <property type="molecule type" value="Genomic_DNA"/>
</dbReference>
<evidence type="ECO:0000256" key="5">
    <source>
        <dbReference type="SAM" id="SignalP"/>
    </source>
</evidence>
<feature type="signal peptide" evidence="5">
    <location>
        <begin position="1"/>
        <end position="25"/>
    </location>
</feature>
<evidence type="ECO:0000256" key="1">
    <source>
        <dbReference type="ARBA" id="ARBA00022729"/>
    </source>
</evidence>
<dbReference type="CDD" id="cd23509">
    <property type="entry name" value="Gnk2-like"/>
    <property type="match status" value="2"/>
</dbReference>
<dbReference type="PROSITE" id="PS51473">
    <property type="entry name" value="GNK2"/>
    <property type="match status" value="2"/>
</dbReference>
<feature type="transmembrane region" description="Helical" evidence="4">
    <location>
        <begin position="295"/>
        <end position="317"/>
    </location>
</feature>
<evidence type="ECO:0000313" key="8">
    <source>
        <dbReference type="Proteomes" id="UP000623129"/>
    </source>
</evidence>
<dbReference type="Gene3D" id="3.30.430.20">
    <property type="entry name" value="Gnk2 domain, C-X8-C-X2-C motif"/>
    <property type="match status" value="2"/>
</dbReference>
<dbReference type="OrthoDB" id="1107566at2759"/>
<keyword evidence="8" id="KW-1185">Reference proteome</keyword>
<keyword evidence="7" id="KW-0808">Transferase</keyword>
<feature type="transmembrane region" description="Helical" evidence="4">
    <location>
        <begin position="228"/>
        <end position="246"/>
    </location>
</feature>
<dbReference type="InterPro" id="IPR038408">
    <property type="entry name" value="GNK2_sf"/>
</dbReference>
<keyword evidence="4" id="KW-1133">Transmembrane helix</keyword>
<keyword evidence="4" id="KW-0472">Membrane</keyword>
<keyword evidence="7" id="KW-0418">Kinase</keyword>
<keyword evidence="7" id="KW-0675">Receptor</keyword>
<name>A0A833QEP4_9POAL</name>
<feature type="domain" description="Gnk2-homologous" evidence="6">
    <location>
        <begin position="29"/>
        <end position="133"/>
    </location>
</feature>
<feature type="region of interest" description="Disordered" evidence="3">
    <location>
        <begin position="403"/>
        <end position="431"/>
    </location>
</feature>
<accession>A0A833QEP4</accession>
<keyword evidence="4" id="KW-0812">Transmembrane</keyword>
<proteinExistence type="predicted"/>
<comment type="caution">
    <text evidence="7">The sequence shown here is derived from an EMBL/GenBank/DDBJ whole genome shotgun (WGS) entry which is preliminary data.</text>
</comment>
<keyword evidence="2" id="KW-0677">Repeat</keyword>
<evidence type="ECO:0000259" key="6">
    <source>
        <dbReference type="PROSITE" id="PS51473"/>
    </source>
</evidence>
<evidence type="ECO:0000256" key="3">
    <source>
        <dbReference type="SAM" id="MobiDB-lite"/>
    </source>
</evidence>
<gene>
    <name evidence="7" type="ORF">FCM35_KLT10416</name>
</gene>
<dbReference type="Gene3D" id="1.10.510.10">
    <property type="entry name" value="Transferase(Phosphotransferase) domain 1"/>
    <property type="match status" value="1"/>
</dbReference>
<sequence>MPTDINSFFSLFLLTLLAFVTCLNGYKEELHYYNCSSSDNYTDGSTYLGNLQVLLSSFISNTASTKLFYFNNTVGKDSDRVYGMAMCYAYDDLGYCQDCVTQAAKEILQYCPYSKSGVIWYWPCRLRYSNQNFFSVLHTSPQYYHYENDNVTESIEFTNELDQVINQLIARVITLPQLFALNQSKVAAANKTMYAFVQCTEDLKSDECGQCLKKYNEKLIKCCGRKDITVLSGLSCHIVFALWSFYPSDALVLNPPVLPGPQSPSLPPTYVTAPAQPPQIQKIVRGINREKWSKIVGVSVGAVAAALVLAVAGIWLWRRQSIANTSIKLINITNSKNVLDDFQVWQHVEEGKIDQLKDPVLDNASSEEVMKFIHIGLLCVQEDPTKRPNMAAISGMLHRTNTTSIPALPSSPDTTSSMPSVLFSTSEKSTS</sequence>
<dbReference type="InterPro" id="IPR002902">
    <property type="entry name" value="GNK2"/>
</dbReference>
<feature type="compositionally biased region" description="Low complexity" evidence="3">
    <location>
        <begin position="410"/>
        <end position="420"/>
    </location>
</feature>
<dbReference type="SUPFAM" id="SSF56112">
    <property type="entry name" value="Protein kinase-like (PK-like)"/>
    <property type="match status" value="1"/>
</dbReference>
<evidence type="ECO:0000313" key="7">
    <source>
        <dbReference type="EMBL" id="KAF3325345.1"/>
    </source>
</evidence>
<dbReference type="PANTHER" id="PTHR32099">
    <property type="entry name" value="CYSTEINE-RICH REPEAT SECRETORY PROTEIN"/>
    <property type="match status" value="1"/>
</dbReference>
<reference evidence="7" key="1">
    <citation type="submission" date="2020-01" db="EMBL/GenBank/DDBJ databases">
        <title>Genome sequence of Kobresia littledalei, the first chromosome-level genome in the family Cyperaceae.</title>
        <authorList>
            <person name="Qu G."/>
        </authorList>
    </citation>
    <scope>NUCLEOTIDE SEQUENCE</scope>
    <source>
        <strain evidence="7">C.B.Clarke</strain>
        <tissue evidence="7">Leaf</tissue>
    </source>
</reference>